<sequence length="110" mass="12654">MNCVTLPASAQVRMLWTRPAWSSRPRAATTTTVQKRGSRLTLTRNRKTTMQMMPFCLCCDRCSTQQPTARSYTTAGVCYTLCDPCREEFDRPATPDRPRDPRDISLDWLF</sequence>
<gene>
    <name evidence="2" type="ORF">KPSA3_00914</name>
</gene>
<evidence type="ECO:0000313" key="3">
    <source>
        <dbReference type="Proteomes" id="UP000248291"/>
    </source>
</evidence>
<accession>A0AAN4Q0S1</accession>
<evidence type="ECO:0000256" key="1">
    <source>
        <dbReference type="SAM" id="MobiDB-lite"/>
    </source>
</evidence>
<evidence type="ECO:0000313" key="2">
    <source>
        <dbReference type="EMBL" id="GBH14997.1"/>
    </source>
</evidence>
<feature type="region of interest" description="Disordered" evidence="1">
    <location>
        <begin position="87"/>
        <end position="110"/>
    </location>
</feature>
<name>A0AAN4Q0S1_PSESF</name>
<protein>
    <submittedName>
        <fullName evidence="2">Ferredoxin</fullName>
    </submittedName>
</protein>
<proteinExistence type="predicted"/>
<dbReference type="EMBL" id="BGKA01000029">
    <property type="protein sequence ID" value="GBH14997.1"/>
    <property type="molecule type" value="Genomic_DNA"/>
</dbReference>
<dbReference type="Proteomes" id="UP000248291">
    <property type="component" value="Unassembled WGS sequence"/>
</dbReference>
<dbReference type="AlphaFoldDB" id="A0AAN4Q0S1"/>
<comment type="caution">
    <text evidence="2">The sequence shown here is derived from an EMBL/GenBank/DDBJ whole genome shotgun (WGS) entry which is preliminary data.</text>
</comment>
<organism evidence="2 3">
    <name type="scientific">Pseudomonas syringae pv. actinidiae</name>
    <dbReference type="NCBI Taxonomy" id="103796"/>
    <lineage>
        <taxon>Bacteria</taxon>
        <taxon>Pseudomonadati</taxon>
        <taxon>Pseudomonadota</taxon>
        <taxon>Gammaproteobacteria</taxon>
        <taxon>Pseudomonadales</taxon>
        <taxon>Pseudomonadaceae</taxon>
        <taxon>Pseudomonas</taxon>
        <taxon>Pseudomonas syringae</taxon>
    </lineage>
</organism>
<reference evidence="2 3" key="1">
    <citation type="submission" date="2018-04" db="EMBL/GenBank/DDBJ databases">
        <title>Draft genome sequence of Pseudomonas syringae pv. actinidiae biovar 3 strains isolated from kiwifruit in Kagawa prefecture.</title>
        <authorList>
            <person name="Tabuchi M."/>
            <person name="Saito M."/>
            <person name="Fujiwara S."/>
            <person name="Sasa N."/>
            <person name="Akimitsu K."/>
            <person name="Gomi K."/>
            <person name="Konishi-Sugita S."/>
            <person name="Hamano K."/>
            <person name="Kataoka I."/>
        </authorList>
    </citation>
    <scope>NUCLEOTIDE SEQUENCE [LARGE SCALE GENOMIC DNA]</scope>
    <source>
        <strain evidence="2 3">MAFF212211</strain>
    </source>
</reference>